<dbReference type="PANTHER" id="PTHR21294:SF8">
    <property type="entry name" value="ELECTRON TRANSFER FLAVOPROTEIN SUBUNIT BETA"/>
    <property type="match status" value="1"/>
</dbReference>
<keyword evidence="3" id="KW-0249">Electron transport</keyword>
<evidence type="ECO:0000259" key="5">
    <source>
        <dbReference type="SMART" id="SM00893"/>
    </source>
</evidence>
<proteinExistence type="inferred from homology"/>
<dbReference type="SUPFAM" id="SSF52402">
    <property type="entry name" value="Adenine nucleotide alpha hydrolases-like"/>
    <property type="match status" value="1"/>
</dbReference>
<comment type="similarity">
    <text evidence="1">Belongs to the ETF beta-subunit/FixA family.</text>
</comment>
<dbReference type="EMBL" id="KF900325">
    <property type="protein sequence ID" value="AIE91017.1"/>
    <property type="molecule type" value="Genomic_DNA"/>
</dbReference>
<reference evidence="6" key="1">
    <citation type="journal article" date="2014" name="Genome Biol. Evol.">
        <title>Pangenome evidence for extensive interdomain horizontal transfer affecting lineage core and shell genes in uncultured planktonic thaumarchaeota and euryarchaeota.</title>
        <authorList>
            <person name="Deschamps P."/>
            <person name="Zivanovic Y."/>
            <person name="Moreira D."/>
            <person name="Rodriguez-Valera F."/>
            <person name="Lopez-Garcia P."/>
        </authorList>
    </citation>
    <scope>NUCLEOTIDE SEQUENCE</scope>
</reference>
<protein>
    <submittedName>
        <fullName evidence="6">Electron transfer flavoprotein beta-subunit (FixA, etfB)</fullName>
    </submittedName>
</protein>
<sequence>MPKIHRGGFSRRSTGDEMTIAVLLKQVPDTTAKISVSGSRVDESAVSKWSMSPYDEYALESALQLKESGGGDIVAITCGPARAAKMLTDAAAVGADSLLHVLVEDLNALDSTQIQAILAAAVSHCGARVVFCGKQAADTNAGSTGPGVAHLMGASCVTMVSEVTSEGDSFMALRASSGGDQRVAVSAPCVFAFDKGTTELRRPNVRGIMMAKKKVAEALEASDFGVDTSTSSVSVGSHSPPPEKPPGQRFEGADSVAVVVSKLRDEANVI</sequence>
<dbReference type="AlphaFoldDB" id="A0A075FMS6"/>
<dbReference type="Pfam" id="PF01012">
    <property type="entry name" value="ETF"/>
    <property type="match status" value="1"/>
</dbReference>
<dbReference type="PANTHER" id="PTHR21294">
    <property type="entry name" value="ELECTRON TRANSFER FLAVOPROTEIN BETA-SUBUNIT"/>
    <property type="match status" value="1"/>
</dbReference>
<dbReference type="SMART" id="SM00893">
    <property type="entry name" value="ETF"/>
    <property type="match status" value="1"/>
</dbReference>
<evidence type="ECO:0000256" key="3">
    <source>
        <dbReference type="ARBA" id="ARBA00022982"/>
    </source>
</evidence>
<feature type="compositionally biased region" description="Low complexity" evidence="4">
    <location>
        <begin position="229"/>
        <end position="238"/>
    </location>
</feature>
<dbReference type="CDD" id="cd01714">
    <property type="entry name" value="ETF_beta"/>
    <property type="match status" value="1"/>
</dbReference>
<gene>
    <name evidence="6" type="primary">etfB</name>
    <name evidence="6" type="synonym">fixA</name>
</gene>
<dbReference type="InterPro" id="IPR014730">
    <property type="entry name" value="ETF_a/b_N"/>
</dbReference>
<evidence type="ECO:0000313" key="6">
    <source>
        <dbReference type="EMBL" id="AIE91017.1"/>
    </source>
</evidence>
<dbReference type="Gene3D" id="3.40.50.620">
    <property type="entry name" value="HUPs"/>
    <property type="match status" value="1"/>
</dbReference>
<evidence type="ECO:0000256" key="1">
    <source>
        <dbReference type="ARBA" id="ARBA00007557"/>
    </source>
</evidence>
<dbReference type="GO" id="GO:0009055">
    <property type="term" value="F:electron transfer activity"/>
    <property type="evidence" value="ECO:0007669"/>
    <property type="project" value="InterPro"/>
</dbReference>
<evidence type="ECO:0000256" key="4">
    <source>
        <dbReference type="SAM" id="MobiDB-lite"/>
    </source>
</evidence>
<dbReference type="InterPro" id="IPR014729">
    <property type="entry name" value="Rossmann-like_a/b/a_fold"/>
</dbReference>
<dbReference type="PIRSF" id="PIRSF000090">
    <property type="entry name" value="Beta-ETF"/>
    <property type="match status" value="1"/>
</dbReference>
<dbReference type="InterPro" id="IPR033948">
    <property type="entry name" value="ETF_beta_N"/>
</dbReference>
<accession>A0A075FMS6</accession>
<name>A0A075FMS6_9EURY</name>
<feature type="region of interest" description="Disordered" evidence="4">
    <location>
        <begin position="229"/>
        <end position="253"/>
    </location>
</feature>
<keyword evidence="2" id="KW-0813">Transport</keyword>
<feature type="domain" description="Electron transfer flavoprotein alpha/beta-subunit N-terminal" evidence="5">
    <location>
        <begin position="38"/>
        <end position="228"/>
    </location>
</feature>
<evidence type="ECO:0000256" key="2">
    <source>
        <dbReference type="ARBA" id="ARBA00022448"/>
    </source>
</evidence>
<dbReference type="InterPro" id="IPR012255">
    <property type="entry name" value="ETF_b"/>
</dbReference>
<organism evidence="6">
    <name type="scientific">uncultured marine group II/III euryarchaeote AD1000_104_B06</name>
    <dbReference type="NCBI Taxonomy" id="1457712"/>
    <lineage>
        <taxon>Archaea</taxon>
        <taxon>Methanobacteriati</taxon>
        <taxon>Methanobacteriota</taxon>
        <taxon>environmental samples</taxon>
    </lineage>
</organism>